<dbReference type="GeneID" id="66878363"/>
<evidence type="ECO:0000313" key="2">
    <source>
        <dbReference type="EMBL" id="CEK26374.1"/>
    </source>
</evidence>
<keyword evidence="4" id="KW-1185">Reference proteome</keyword>
<dbReference type="EMBL" id="LN681231">
    <property type="protein sequence ID" value="CEK26374.1"/>
    <property type="molecule type" value="Genomic_DNA"/>
</dbReference>
<keyword evidence="1" id="KW-0732">Signal</keyword>
<evidence type="ECO:0000313" key="3">
    <source>
        <dbReference type="EMBL" id="SUQ00227.1"/>
    </source>
</evidence>
<proteinExistence type="predicted"/>
<dbReference type="Pfam" id="PF12582">
    <property type="entry name" value="DUF3757"/>
    <property type="match status" value="1"/>
</dbReference>
<organism evidence="2">
    <name type="scientific">Yersinia ruckeri</name>
    <dbReference type="NCBI Taxonomy" id="29486"/>
    <lineage>
        <taxon>Bacteria</taxon>
        <taxon>Pseudomonadati</taxon>
        <taxon>Pseudomonadota</taxon>
        <taxon>Gammaproteobacteria</taxon>
        <taxon>Enterobacterales</taxon>
        <taxon>Yersiniaceae</taxon>
        <taxon>Yersinia</taxon>
    </lineage>
</organism>
<reference evidence="2" key="1">
    <citation type="journal article" date="2015" name="Genome Announc.">
        <title>Complete Genome Sequence of Yersinia ruckeri Strain CSF007-82, Etiologic Agent of Red Mouth Disease in Salmonid Fish.</title>
        <authorList>
            <person name="Nelson M.C."/>
            <person name="LaPatra S.E."/>
            <person name="Welch T.J."/>
            <person name="Graf J."/>
        </authorList>
    </citation>
    <scope>NUCLEOTIDE SEQUENCE</scope>
    <source>
        <strain evidence="2">CSF007-82</strain>
    </source>
</reference>
<feature type="signal peptide" evidence="1">
    <location>
        <begin position="1"/>
        <end position="21"/>
    </location>
</feature>
<dbReference type="EMBL" id="UHJG01000001">
    <property type="protein sequence ID" value="SUQ00227.1"/>
    <property type="molecule type" value="Genomic_DNA"/>
</dbReference>
<feature type="chain" id="PRO_5035987211" evidence="1">
    <location>
        <begin position="22"/>
        <end position="155"/>
    </location>
</feature>
<dbReference type="RefSeq" id="WP_004721563.1">
    <property type="nucleotide sequence ID" value="NZ_CCYO01000021.1"/>
</dbReference>
<gene>
    <name evidence="2" type="ORF">CSF007_2975</name>
    <name evidence="3" type="ORF">NCTC10476_01504</name>
</gene>
<dbReference type="InterPro" id="IPR022231">
    <property type="entry name" value="DUF3757"/>
</dbReference>
<accession>A0A0A8VEG9</accession>
<evidence type="ECO:0000256" key="1">
    <source>
        <dbReference type="SAM" id="SignalP"/>
    </source>
</evidence>
<dbReference type="Proteomes" id="UP000255169">
    <property type="component" value="Unassembled WGS sequence"/>
</dbReference>
<reference evidence="3 4" key="2">
    <citation type="submission" date="2018-06" db="EMBL/GenBank/DDBJ databases">
        <authorList>
            <consortium name="Pathogen Informatics"/>
            <person name="Doyle S."/>
        </authorList>
    </citation>
    <scope>NUCLEOTIDE SEQUENCE [LARGE SCALE GENOMIC DNA]</scope>
    <source>
        <strain evidence="3 4">NCTC10476</strain>
    </source>
</reference>
<dbReference type="AlphaFoldDB" id="A0A0A8VEG9"/>
<name>A0A0A8VEG9_YERRU</name>
<dbReference type="OrthoDB" id="6481093at2"/>
<sequence>MEKTGLFLLLTLSLFSQSVSASINMCPNPSDIDEAQGLGLYSTPDGKWLGVSQGIENNGEVKQFLLALYHPYKNNDREIGTLVRCTYKLDFGTIDMYLKDEDVINNRGFFVSIIGSIFWHKVTSPFHDDKYVCYSTDVKYCSFERLGHYQIKQYE</sequence>
<protein>
    <submittedName>
        <fullName evidence="3">Protein of uncharacterized function (DUF3757)</fullName>
    </submittedName>
    <submittedName>
        <fullName evidence="2">Putative membrane protein</fullName>
    </submittedName>
</protein>
<evidence type="ECO:0000313" key="4">
    <source>
        <dbReference type="Proteomes" id="UP000255169"/>
    </source>
</evidence>